<dbReference type="Proteomes" id="UP000265848">
    <property type="component" value="Unassembled WGS sequence"/>
</dbReference>
<evidence type="ECO:0000313" key="1">
    <source>
        <dbReference type="EMBL" id="RII38242.1"/>
    </source>
</evidence>
<keyword evidence="1" id="KW-0808">Transferase</keyword>
<reference evidence="1 2" key="1">
    <citation type="submission" date="2018-08" db="EMBL/GenBank/DDBJ databases">
        <title>Pseudooceanicola sediminis CY03 in the family Rhodobacteracea.</title>
        <authorList>
            <person name="Zhang Y.-J."/>
        </authorList>
    </citation>
    <scope>NUCLEOTIDE SEQUENCE [LARGE SCALE GENOMIC DNA]</scope>
    <source>
        <strain evidence="1 2">CY03</strain>
    </source>
</reference>
<dbReference type="Pfam" id="PF13704">
    <property type="entry name" value="Glyco_tranf_2_4"/>
    <property type="match status" value="1"/>
</dbReference>
<name>A0A399J2X3_9RHOB</name>
<evidence type="ECO:0000313" key="2">
    <source>
        <dbReference type="Proteomes" id="UP000265848"/>
    </source>
</evidence>
<keyword evidence="2" id="KW-1185">Reference proteome</keyword>
<proteinExistence type="predicted"/>
<organism evidence="1 2">
    <name type="scientific">Pseudooceanicola sediminis</name>
    <dbReference type="NCBI Taxonomy" id="2211117"/>
    <lineage>
        <taxon>Bacteria</taxon>
        <taxon>Pseudomonadati</taxon>
        <taxon>Pseudomonadota</taxon>
        <taxon>Alphaproteobacteria</taxon>
        <taxon>Rhodobacterales</taxon>
        <taxon>Paracoccaceae</taxon>
        <taxon>Pseudooceanicola</taxon>
    </lineage>
</organism>
<sequence length="364" mass="41123">MQDGKTRFLAVLTIRNEGAFLLEWLAHHRAVGFTDFLVFSNNCQDGTDAMLDRLQALGVLTHLRNDGPYDKRGIQFTALKRAETLEIVRQADWILCLDIDEFVNIHAGDRTLPALLSALPDATAITLTWRLFGNDGVVEYVDRPVTETFVRAAPELLTWPWRAAMFKTLFRNDGTYRKLGIHRPRAPLPEALGQARWFDGQGRALGAAFRTSRIFSNYGQLNYALVQLNHYPLGAMESFVLKADRGRVNHTADPMAMDYWVERNFNIDEDRSILQIAQTLHRHLDDLRGDGTLAALHAAAVSWRHQRFQTLMQHDDHRSLFGRLLLTPPSQPMPQAAARRIIRFALDAQAVSQAVSQADAQSNG</sequence>
<gene>
    <name evidence="1" type="ORF">DL237_13645</name>
</gene>
<dbReference type="AlphaFoldDB" id="A0A399J2X3"/>
<dbReference type="OrthoDB" id="4964299at2"/>
<dbReference type="InterPro" id="IPR029044">
    <property type="entry name" value="Nucleotide-diphossugar_trans"/>
</dbReference>
<dbReference type="GO" id="GO:0016740">
    <property type="term" value="F:transferase activity"/>
    <property type="evidence" value="ECO:0007669"/>
    <property type="project" value="UniProtKB-KW"/>
</dbReference>
<dbReference type="EMBL" id="QWJJ01000011">
    <property type="protein sequence ID" value="RII38242.1"/>
    <property type="molecule type" value="Genomic_DNA"/>
</dbReference>
<protein>
    <submittedName>
        <fullName evidence="1">Glycosyltransferase family 2 protein</fullName>
    </submittedName>
</protein>
<accession>A0A399J2X3</accession>
<dbReference type="RefSeq" id="WP_119399626.1">
    <property type="nucleotide sequence ID" value="NZ_QWJJ01000011.1"/>
</dbReference>
<comment type="caution">
    <text evidence="1">The sequence shown here is derived from an EMBL/GenBank/DDBJ whole genome shotgun (WGS) entry which is preliminary data.</text>
</comment>
<dbReference type="SUPFAM" id="SSF53448">
    <property type="entry name" value="Nucleotide-diphospho-sugar transferases"/>
    <property type="match status" value="1"/>
</dbReference>